<feature type="non-terminal residue" evidence="1">
    <location>
        <position position="1"/>
    </location>
</feature>
<proteinExistence type="predicted"/>
<dbReference type="AlphaFoldDB" id="A0AAD2K6Y0"/>
<dbReference type="Proteomes" id="UP001295794">
    <property type="component" value="Unassembled WGS sequence"/>
</dbReference>
<name>A0AAD2K6Y0_9AGAR</name>
<protein>
    <submittedName>
        <fullName evidence="1">Uncharacterized protein</fullName>
    </submittedName>
</protein>
<reference evidence="1" key="1">
    <citation type="submission" date="2023-11" db="EMBL/GenBank/DDBJ databases">
        <authorList>
            <person name="De Vega J J."/>
            <person name="De Vega J J."/>
        </authorList>
    </citation>
    <scope>NUCLEOTIDE SEQUENCE</scope>
</reference>
<organism evidence="1 2">
    <name type="scientific">Mycena citricolor</name>
    <dbReference type="NCBI Taxonomy" id="2018698"/>
    <lineage>
        <taxon>Eukaryota</taxon>
        <taxon>Fungi</taxon>
        <taxon>Dikarya</taxon>
        <taxon>Basidiomycota</taxon>
        <taxon>Agaricomycotina</taxon>
        <taxon>Agaricomycetes</taxon>
        <taxon>Agaricomycetidae</taxon>
        <taxon>Agaricales</taxon>
        <taxon>Marasmiineae</taxon>
        <taxon>Mycenaceae</taxon>
        <taxon>Mycena</taxon>
    </lineage>
</organism>
<evidence type="ECO:0000313" key="1">
    <source>
        <dbReference type="EMBL" id="CAK5282072.1"/>
    </source>
</evidence>
<dbReference type="EMBL" id="CAVNYO010000446">
    <property type="protein sequence ID" value="CAK5282072.1"/>
    <property type="molecule type" value="Genomic_DNA"/>
</dbReference>
<accession>A0AAD2K6Y0</accession>
<comment type="caution">
    <text evidence="1">The sequence shown here is derived from an EMBL/GenBank/DDBJ whole genome shotgun (WGS) entry which is preliminary data.</text>
</comment>
<sequence length="78" mass="8709">CQQGPPLLISSTLRHRGFFDVNARGSSGVPGTYHRVQWKIEVARHSLSVRFFTAGRQISVPRTYLHTAAETLSSKRVS</sequence>
<evidence type="ECO:0000313" key="2">
    <source>
        <dbReference type="Proteomes" id="UP001295794"/>
    </source>
</evidence>
<gene>
    <name evidence="1" type="ORF">MYCIT1_LOCUS33518</name>
</gene>
<keyword evidence="2" id="KW-1185">Reference proteome</keyword>